<feature type="transmembrane region" description="Helical" evidence="9">
    <location>
        <begin position="483"/>
        <end position="502"/>
    </location>
</feature>
<evidence type="ECO:0000256" key="4">
    <source>
        <dbReference type="ARBA" id="ARBA00022692"/>
    </source>
</evidence>
<dbReference type="GO" id="GO:0000329">
    <property type="term" value="C:fungal-type vacuole membrane"/>
    <property type="evidence" value="ECO:0007669"/>
    <property type="project" value="TreeGrafter"/>
</dbReference>
<keyword evidence="4 9" id="KW-0812">Transmembrane</keyword>
<comment type="similarity">
    <text evidence="2 7">Belongs to the purine-cytosine permease (2.A.39) family.</text>
</comment>
<keyword evidence="5 9" id="KW-1133">Transmembrane helix</keyword>
<sequence length="509" mass="55060">MADSTQQEPLSLEKGEAVSKVLSADVSPSPPQPDFPTDAHLGRGEIEVIRIRQGNAILRKLKATEEWMDRKLGVESTGAERVREDQRRPPHILNMMLLWFSMLMSPGLITMGMLGPLLGLSVNESIGLSDAATVIGSVIPGFTATLCAPLGLRQIAVSRYAFGIWGAKICGLLNIIVNIGFGTVNCIVAGQLQSAVSGGSLTIVVGIVIVCIGSFLVSFCGFRWIQKYESVAWFLILVFLCVQFGQAARYFSPTPALSSVAGLDRTGAALTYFAIVFGEASAWCSLAGDYYYVHYPPSINKWLVFGMTWTGLTIPTVFVLILGNYYGGIVVPDSKLSDAYNYGRVGALILATMSPSGWAKFVCVMYSGKQHCDHLLNTLLAAIMLALAWGGRSSLEAILENFLALLGYWTICFGTILAIEAFWFRRRLGGYDIEGWQDQSRMPWGLAGCGSLALGIGVSFLGMNQTWYVGPVARLIGSGGGDVGKYFTLVAVLISYPILGTIEIDKFSR</sequence>
<dbReference type="InterPro" id="IPR026030">
    <property type="entry name" value="Pur-cyt_permease_Fcy2/21/22"/>
</dbReference>
<dbReference type="AlphaFoldDB" id="A0A6A6CS44"/>
<dbReference type="OrthoDB" id="5428495at2759"/>
<feature type="transmembrane region" description="Helical" evidence="9">
    <location>
        <begin position="374"/>
        <end position="390"/>
    </location>
</feature>
<feature type="transmembrane region" description="Helical" evidence="9">
    <location>
        <begin position="402"/>
        <end position="423"/>
    </location>
</feature>
<keyword evidence="6 7" id="KW-0472">Membrane</keyword>
<accession>A0A6A6CS44</accession>
<dbReference type="GO" id="GO:0022857">
    <property type="term" value="F:transmembrane transporter activity"/>
    <property type="evidence" value="ECO:0007669"/>
    <property type="project" value="InterPro"/>
</dbReference>
<evidence type="ECO:0000256" key="7">
    <source>
        <dbReference type="PIRNR" id="PIRNR002744"/>
    </source>
</evidence>
<dbReference type="InterPro" id="IPR001248">
    <property type="entry name" value="Pur-cyt_permease"/>
</dbReference>
<feature type="transmembrane region" description="Helical" evidence="9">
    <location>
        <begin position="131"/>
        <end position="152"/>
    </location>
</feature>
<evidence type="ECO:0000313" key="11">
    <source>
        <dbReference type="Proteomes" id="UP000799537"/>
    </source>
</evidence>
<dbReference type="GeneID" id="54563798"/>
<dbReference type="EMBL" id="ML993589">
    <property type="protein sequence ID" value="KAF2168970.1"/>
    <property type="molecule type" value="Genomic_DNA"/>
</dbReference>
<dbReference type="RefSeq" id="XP_033669859.1">
    <property type="nucleotide sequence ID" value="XM_033810526.1"/>
</dbReference>
<feature type="region of interest" description="Disordered" evidence="8">
    <location>
        <begin position="1"/>
        <end position="40"/>
    </location>
</feature>
<name>A0A6A6CS44_ZASCE</name>
<dbReference type="PANTHER" id="PTHR31806:SF7">
    <property type="entry name" value="TRANSPORTER, PUTATIVE (AFU_ORTHOLOGUE AFUA_2G04690)-RELATED"/>
    <property type="match status" value="1"/>
</dbReference>
<proteinExistence type="inferred from homology"/>
<dbReference type="PIRSF" id="PIRSF002744">
    <property type="entry name" value="Pur-cyt_permease"/>
    <property type="match status" value="1"/>
</dbReference>
<evidence type="ECO:0000256" key="6">
    <source>
        <dbReference type="ARBA" id="ARBA00023136"/>
    </source>
</evidence>
<feature type="transmembrane region" description="Helical" evidence="9">
    <location>
        <begin position="304"/>
        <end position="326"/>
    </location>
</feature>
<evidence type="ECO:0000256" key="1">
    <source>
        <dbReference type="ARBA" id="ARBA00004141"/>
    </source>
</evidence>
<keyword evidence="3 7" id="KW-0813">Transport</keyword>
<organism evidence="10 11">
    <name type="scientific">Zasmidium cellare ATCC 36951</name>
    <dbReference type="NCBI Taxonomy" id="1080233"/>
    <lineage>
        <taxon>Eukaryota</taxon>
        <taxon>Fungi</taxon>
        <taxon>Dikarya</taxon>
        <taxon>Ascomycota</taxon>
        <taxon>Pezizomycotina</taxon>
        <taxon>Dothideomycetes</taxon>
        <taxon>Dothideomycetidae</taxon>
        <taxon>Mycosphaerellales</taxon>
        <taxon>Mycosphaerellaceae</taxon>
        <taxon>Zasmidium</taxon>
    </lineage>
</organism>
<dbReference type="PANTHER" id="PTHR31806">
    <property type="entry name" value="PURINE-CYTOSINE PERMEASE FCY2-RELATED"/>
    <property type="match status" value="1"/>
</dbReference>
<dbReference type="Pfam" id="PF02133">
    <property type="entry name" value="Transp_cyt_pur"/>
    <property type="match status" value="1"/>
</dbReference>
<comment type="subcellular location">
    <subcellularLocation>
        <location evidence="1">Membrane</location>
        <topology evidence="1">Multi-pass membrane protein</topology>
    </subcellularLocation>
</comment>
<evidence type="ECO:0000313" key="10">
    <source>
        <dbReference type="EMBL" id="KAF2168970.1"/>
    </source>
</evidence>
<feature type="transmembrane region" description="Helical" evidence="9">
    <location>
        <begin position="97"/>
        <end position="119"/>
    </location>
</feature>
<gene>
    <name evidence="10" type="ORF">M409DRAFT_36272</name>
</gene>
<feature type="transmembrane region" description="Helical" evidence="9">
    <location>
        <begin position="346"/>
        <end position="367"/>
    </location>
</feature>
<feature type="transmembrane region" description="Helical" evidence="9">
    <location>
        <begin position="198"/>
        <end position="219"/>
    </location>
</feature>
<reference evidence="10" key="1">
    <citation type="journal article" date="2020" name="Stud. Mycol.">
        <title>101 Dothideomycetes genomes: a test case for predicting lifestyles and emergence of pathogens.</title>
        <authorList>
            <person name="Haridas S."/>
            <person name="Albert R."/>
            <person name="Binder M."/>
            <person name="Bloem J."/>
            <person name="Labutti K."/>
            <person name="Salamov A."/>
            <person name="Andreopoulos B."/>
            <person name="Baker S."/>
            <person name="Barry K."/>
            <person name="Bills G."/>
            <person name="Bluhm B."/>
            <person name="Cannon C."/>
            <person name="Castanera R."/>
            <person name="Culley D."/>
            <person name="Daum C."/>
            <person name="Ezra D."/>
            <person name="Gonzalez J."/>
            <person name="Henrissat B."/>
            <person name="Kuo A."/>
            <person name="Liang C."/>
            <person name="Lipzen A."/>
            <person name="Lutzoni F."/>
            <person name="Magnuson J."/>
            <person name="Mondo S."/>
            <person name="Nolan M."/>
            <person name="Ohm R."/>
            <person name="Pangilinan J."/>
            <person name="Park H.-J."/>
            <person name="Ramirez L."/>
            <person name="Alfaro M."/>
            <person name="Sun H."/>
            <person name="Tritt A."/>
            <person name="Yoshinaga Y."/>
            <person name="Zwiers L.-H."/>
            <person name="Turgeon B."/>
            <person name="Goodwin S."/>
            <person name="Spatafora J."/>
            <person name="Crous P."/>
            <person name="Grigoriev I."/>
        </authorList>
    </citation>
    <scope>NUCLEOTIDE SEQUENCE</scope>
    <source>
        <strain evidence="10">ATCC 36951</strain>
    </source>
</reference>
<evidence type="ECO:0000256" key="8">
    <source>
        <dbReference type="SAM" id="MobiDB-lite"/>
    </source>
</evidence>
<keyword evidence="11" id="KW-1185">Reference proteome</keyword>
<evidence type="ECO:0008006" key="12">
    <source>
        <dbReference type="Google" id="ProtNLM"/>
    </source>
</evidence>
<evidence type="ECO:0000256" key="9">
    <source>
        <dbReference type="SAM" id="Phobius"/>
    </source>
</evidence>
<evidence type="ECO:0000256" key="5">
    <source>
        <dbReference type="ARBA" id="ARBA00022989"/>
    </source>
</evidence>
<feature type="transmembrane region" description="Helical" evidence="9">
    <location>
        <begin position="444"/>
        <end position="463"/>
    </location>
</feature>
<feature type="transmembrane region" description="Helical" evidence="9">
    <location>
        <begin position="271"/>
        <end position="292"/>
    </location>
</feature>
<feature type="transmembrane region" description="Helical" evidence="9">
    <location>
        <begin position="172"/>
        <end position="192"/>
    </location>
</feature>
<feature type="transmembrane region" description="Helical" evidence="9">
    <location>
        <begin position="231"/>
        <end position="251"/>
    </location>
</feature>
<evidence type="ECO:0000256" key="2">
    <source>
        <dbReference type="ARBA" id="ARBA00008974"/>
    </source>
</evidence>
<evidence type="ECO:0000256" key="3">
    <source>
        <dbReference type="ARBA" id="ARBA00022448"/>
    </source>
</evidence>
<protein>
    <recommendedName>
        <fullName evidence="12">Nucleoside transporter</fullName>
    </recommendedName>
</protein>
<dbReference type="Gene3D" id="1.10.4160.10">
    <property type="entry name" value="Hydantoin permease"/>
    <property type="match status" value="1"/>
</dbReference>
<dbReference type="GO" id="GO:0005886">
    <property type="term" value="C:plasma membrane"/>
    <property type="evidence" value="ECO:0007669"/>
    <property type="project" value="TreeGrafter"/>
</dbReference>
<dbReference type="Proteomes" id="UP000799537">
    <property type="component" value="Unassembled WGS sequence"/>
</dbReference>